<dbReference type="RefSeq" id="XP_066722273.1">
    <property type="nucleotide sequence ID" value="XM_066851641.1"/>
</dbReference>
<dbReference type="EMBL" id="JAQQWL010000001">
    <property type="protein sequence ID" value="KAK8090727.1"/>
    <property type="molecule type" value="Genomic_DNA"/>
</dbReference>
<feature type="region of interest" description="Disordered" evidence="1">
    <location>
        <begin position="94"/>
        <end position="134"/>
    </location>
</feature>
<dbReference type="Proteomes" id="UP001480595">
    <property type="component" value="Unassembled WGS sequence"/>
</dbReference>
<reference evidence="2 3" key="1">
    <citation type="submission" date="2023-01" db="EMBL/GenBank/DDBJ databases">
        <title>Analysis of 21 Apiospora genomes using comparative genomics revels a genus with tremendous synthesis potential of carbohydrate active enzymes and secondary metabolites.</title>
        <authorList>
            <person name="Sorensen T."/>
        </authorList>
    </citation>
    <scope>NUCLEOTIDE SEQUENCE [LARGE SCALE GENOMIC DNA]</scope>
    <source>
        <strain evidence="2 3">CBS 135458</strain>
    </source>
</reference>
<keyword evidence="3" id="KW-1185">Reference proteome</keyword>
<sequence>MTSADLKALLGPEVLSLAVAEMLPWDKHAAIDFGEAIDWIFFGGALRDTPHHLITAEEEAFLHQKTLSALEILASIGLANIDMPGLLETLLPPPADPRPGSSWTGPWTTAGSTATSASCRPPWRSSSAPFPRPSRRTARWKDSVSLDYFVWARLWFAAPIVHHEALAHEAVAMTEELRVLVESEYEGGARDPYRDLPNEVRWDHYGFPRMLEARQGPPKGEDGKSSVTAGCFWICALLDLHYPILIGIPIETACWASPAPEVVKRIKEDVEAGCWSPIGAEL</sequence>
<name>A0ABR1X5S7_9PEZI</name>
<protein>
    <submittedName>
        <fullName evidence="2">Uncharacterized protein</fullName>
    </submittedName>
</protein>
<evidence type="ECO:0000313" key="3">
    <source>
        <dbReference type="Proteomes" id="UP001480595"/>
    </source>
</evidence>
<dbReference type="GeneID" id="92084704"/>
<gene>
    <name evidence="2" type="ORF">PG994_000232</name>
</gene>
<accession>A0ABR1X5S7</accession>
<proteinExistence type="predicted"/>
<evidence type="ECO:0000313" key="2">
    <source>
        <dbReference type="EMBL" id="KAK8090727.1"/>
    </source>
</evidence>
<organism evidence="2 3">
    <name type="scientific">Apiospora phragmitis</name>
    <dbReference type="NCBI Taxonomy" id="2905665"/>
    <lineage>
        <taxon>Eukaryota</taxon>
        <taxon>Fungi</taxon>
        <taxon>Dikarya</taxon>
        <taxon>Ascomycota</taxon>
        <taxon>Pezizomycotina</taxon>
        <taxon>Sordariomycetes</taxon>
        <taxon>Xylariomycetidae</taxon>
        <taxon>Amphisphaeriales</taxon>
        <taxon>Apiosporaceae</taxon>
        <taxon>Apiospora</taxon>
    </lineage>
</organism>
<comment type="caution">
    <text evidence="2">The sequence shown here is derived from an EMBL/GenBank/DDBJ whole genome shotgun (WGS) entry which is preliminary data.</text>
</comment>
<feature type="compositionally biased region" description="Low complexity" evidence="1">
    <location>
        <begin position="100"/>
        <end position="129"/>
    </location>
</feature>
<evidence type="ECO:0000256" key="1">
    <source>
        <dbReference type="SAM" id="MobiDB-lite"/>
    </source>
</evidence>